<name>V5GHD0_IXORI</name>
<proteinExistence type="evidence at transcript level"/>
<dbReference type="AlphaFoldDB" id="V5GHD0"/>
<dbReference type="EMBL" id="GANP01014843">
    <property type="protein sequence ID" value="JAB69625.1"/>
    <property type="molecule type" value="mRNA"/>
</dbReference>
<sequence>MKLSKVTFLLSFEVLKMRAVIGALMHILFAFCFASKEVFEKYPKNIGSDEKYITVAFVLAGFGAADANLKSDVGVWLEDSYEEAAKILSEELQVQLKFDITDIIPAPRSLTDEIVYRTVDGQMHGPTILNDVKKTFTNHLNPDIICVITKDKFYDGRLSNQLGFSTFTTLCNDMVPILLTFDSEIEDDVEATARRLSKLVRSSMDDNRWNSADQRKGYFDGCNIKYKLKGDAYDDEYYVLPIDKAGFYDF</sequence>
<evidence type="ECO:0000313" key="1">
    <source>
        <dbReference type="EMBL" id="JAB69625.1"/>
    </source>
</evidence>
<organism evidence="1">
    <name type="scientific">Ixodes ricinus</name>
    <name type="common">Common tick</name>
    <name type="synonym">Acarus ricinus</name>
    <dbReference type="NCBI Taxonomy" id="34613"/>
    <lineage>
        <taxon>Eukaryota</taxon>
        <taxon>Metazoa</taxon>
        <taxon>Ecdysozoa</taxon>
        <taxon>Arthropoda</taxon>
        <taxon>Chelicerata</taxon>
        <taxon>Arachnida</taxon>
        <taxon>Acari</taxon>
        <taxon>Parasitiformes</taxon>
        <taxon>Ixodida</taxon>
        <taxon>Ixodoidea</taxon>
        <taxon>Ixodidae</taxon>
        <taxon>Ixodinae</taxon>
        <taxon>Ixodes</taxon>
    </lineage>
</organism>
<protein>
    <submittedName>
        <fullName evidence="1">Uncharacterized protein</fullName>
    </submittedName>
</protein>
<reference evidence="1" key="1">
    <citation type="journal article" date="2015" name="Sci. Rep.">
        <title>Tissue- and time-dependent transcription in Ixodes ricinus salivary glands and midguts when blood feeding on the vertebrate host.</title>
        <authorList>
            <person name="Kotsyfakis M."/>
            <person name="Schwarz A."/>
            <person name="Erhart J."/>
            <person name="Ribeiro J.M."/>
        </authorList>
    </citation>
    <scope>NUCLEOTIDE SEQUENCE</scope>
    <source>
        <tissue evidence="1">Salivary gland and midgut</tissue>
    </source>
</reference>
<accession>V5GHD0</accession>